<dbReference type="Gene3D" id="1.10.357.10">
    <property type="entry name" value="Tetracycline Repressor, domain 2"/>
    <property type="match status" value="1"/>
</dbReference>
<keyword evidence="2" id="KW-0805">Transcription regulation</keyword>
<proteinExistence type="predicted"/>
<dbReference type="Proteomes" id="UP000216991">
    <property type="component" value="Unassembled WGS sequence"/>
</dbReference>
<dbReference type="PROSITE" id="PS50977">
    <property type="entry name" value="HTH_TETR_2"/>
    <property type="match status" value="1"/>
</dbReference>
<dbReference type="InterPro" id="IPR050109">
    <property type="entry name" value="HTH-type_TetR-like_transc_reg"/>
</dbReference>
<dbReference type="PRINTS" id="PR00455">
    <property type="entry name" value="HTHTETR"/>
</dbReference>
<evidence type="ECO:0000256" key="2">
    <source>
        <dbReference type="ARBA" id="ARBA00023015"/>
    </source>
</evidence>
<dbReference type="InterPro" id="IPR009057">
    <property type="entry name" value="Homeodomain-like_sf"/>
</dbReference>
<evidence type="ECO:0000313" key="7">
    <source>
        <dbReference type="EMBL" id="OYQ35741.1"/>
    </source>
</evidence>
<dbReference type="Pfam" id="PF13977">
    <property type="entry name" value="TetR_C_6"/>
    <property type="match status" value="1"/>
</dbReference>
<evidence type="ECO:0000256" key="4">
    <source>
        <dbReference type="ARBA" id="ARBA00023163"/>
    </source>
</evidence>
<dbReference type="InterPro" id="IPR036271">
    <property type="entry name" value="Tet_transcr_reg_TetR-rel_C_sf"/>
</dbReference>
<dbReference type="GO" id="GO:0003700">
    <property type="term" value="F:DNA-binding transcription factor activity"/>
    <property type="evidence" value="ECO:0007669"/>
    <property type="project" value="TreeGrafter"/>
</dbReference>
<dbReference type="InterPro" id="IPR039538">
    <property type="entry name" value="BetI_C"/>
</dbReference>
<name>A0A255Z2T0_9SPHN</name>
<organism evidence="7 8">
    <name type="scientific">Sandarakinorhabdus cyanobacteriorum</name>
    <dbReference type="NCBI Taxonomy" id="1981098"/>
    <lineage>
        <taxon>Bacteria</taxon>
        <taxon>Pseudomonadati</taxon>
        <taxon>Pseudomonadota</taxon>
        <taxon>Alphaproteobacteria</taxon>
        <taxon>Sphingomonadales</taxon>
        <taxon>Sphingosinicellaceae</taxon>
        <taxon>Sandarakinorhabdus</taxon>
    </lineage>
</organism>
<evidence type="ECO:0000256" key="3">
    <source>
        <dbReference type="ARBA" id="ARBA00023125"/>
    </source>
</evidence>
<reference evidence="7 8" key="1">
    <citation type="submission" date="2017-07" db="EMBL/GenBank/DDBJ databases">
        <title>Sandarakinorhabdus cyanobacteriorum sp. nov., a novel bacterium isolated from cyanobacterial aggregates in a eutrophic lake.</title>
        <authorList>
            <person name="Cai H."/>
        </authorList>
    </citation>
    <scope>NUCLEOTIDE SEQUENCE [LARGE SCALE GENOMIC DNA]</scope>
    <source>
        <strain evidence="7 8">TH057</strain>
    </source>
</reference>
<evidence type="ECO:0000256" key="5">
    <source>
        <dbReference type="PROSITE-ProRule" id="PRU00335"/>
    </source>
</evidence>
<keyword evidence="4" id="KW-0804">Transcription</keyword>
<dbReference type="PROSITE" id="PS01081">
    <property type="entry name" value="HTH_TETR_1"/>
    <property type="match status" value="1"/>
</dbReference>
<evidence type="ECO:0000256" key="1">
    <source>
        <dbReference type="ARBA" id="ARBA00022491"/>
    </source>
</evidence>
<dbReference type="AlphaFoldDB" id="A0A255Z2T0"/>
<gene>
    <name evidence="7" type="ORF">CHU93_01405</name>
</gene>
<dbReference type="PANTHER" id="PTHR30055">
    <property type="entry name" value="HTH-TYPE TRANSCRIPTIONAL REGULATOR RUTR"/>
    <property type="match status" value="1"/>
</dbReference>
<dbReference type="EMBL" id="NOXT01000053">
    <property type="protein sequence ID" value="OYQ35741.1"/>
    <property type="molecule type" value="Genomic_DNA"/>
</dbReference>
<dbReference type="SUPFAM" id="SSF48498">
    <property type="entry name" value="Tetracyclin repressor-like, C-terminal domain"/>
    <property type="match status" value="1"/>
</dbReference>
<dbReference type="InterPro" id="IPR023772">
    <property type="entry name" value="DNA-bd_HTH_TetR-type_CS"/>
</dbReference>
<dbReference type="GO" id="GO:0000976">
    <property type="term" value="F:transcription cis-regulatory region binding"/>
    <property type="evidence" value="ECO:0007669"/>
    <property type="project" value="TreeGrafter"/>
</dbReference>
<evidence type="ECO:0000259" key="6">
    <source>
        <dbReference type="PROSITE" id="PS50977"/>
    </source>
</evidence>
<dbReference type="Pfam" id="PF00440">
    <property type="entry name" value="TetR_N"/>
    <property type="match status" value="1"/>
</dbReference>
<feature type="DNA-binding region" description="H-T-H motif" evidence="5">
    <location>
        <begin position="212"/>
        <end position="231"/>
    </location>
</feature>
<evidence type="ECO:0000313" key="8">
    <source>
        <dbReference type="Proteomes" id="UP000216991"/>
    </source>
</evidence>
<dbReference type="OrthoDB" id="9808189at2"/>
<dbReference type="InterPro" id="IPR001647">
    <property type="entry name" value="HTH_TetR"/>
</dbReference>
<keyword evidence="8" id="KW-1185">Reference proteome</keyword>
<sequence>MTQGIIPSATCRSCSRCLGRRSIELWRGRGQLADKARPTVGLAPPFRTLARTMEQPRTRHSFRRFRRRRPVGSGMSAWDVVAGSSDYRTEYRDRHGGEYICSMPASTLRQSECSCALTACVPLSERDGRAVLTGLAEDQMALIQAHEFASYTIGYSMVDISEQTLMYVDMKEAAKTTHIGRPVNEEARSLRRDQILAGARVCFLRKGFHAATTAEISAEAKVSVANLYQYFPTKDDLVRALIEEELAGDLELIRIVEEAPSFRQGLEITTRMVTANRDVAHDSRLRLEILAEAARNPTIAAVVKAADDHLVREIGAVIARYQAKGELRADFVPEVAARIIVSLFDGMTGRFAFGLSETEDLIVAADQFIVQALAPVAVPPI</sequence>
<protein>
    <recommendedName>
        <fullName evidence="6">HTH tetR-type domain-containing protein</fullName>
    </recommendedName>
</protein>
<dbReference type="PANTHER" id="PTHR30055:SF234">
    <property type="entry name" value="HTH-TYPE TRANSCRIPTIONAL REGULATOR BETI"/>
    <property type="match status" value="1"/>
</dbReference>
<feature type="domain" description="HTH tetR-type" evidence="6">
    <location>
        <begin position="189"/>
        <end position="249"/>
    </location>
</feature>
<dbReference type="SUPFAM" id="SSF46689">
    <property type="entry name" value="Homeodomain-like"/>
    <property type="match status" value="1"/>
</dbReference>
<keyword evidence="3 5" id="KW-0238">DNA-binding</keyword>
<comment type="caution">
    <text evidence="7">The sequence shown here is derived from an EMBL/GenBank/DDBJ whole genome shotgun (WGS) entry which is preliminary data.</text>
</comment>
<accession>A0A255Z2T0</accession>
<keyword evidence="1" id="KW-0678">Repressor</keyword>